<dbReference type="Proteomes" id="UP001500416">
    <property type="component" value="Unassembled WGS sequence"/>
</dbReference>
<sequence>MWWGEWEPVAVGVWRAVGGRWDGFLVADGAVAATRWVAVADLVV</sequence>
<accession>A0ABN0T1Z5</accession>
<keyword evidence="2" id="KW-1185">Reference proteome</keyword>
<organism evidence="1 2">
    <name type="scientific">Saccharothrix mutabilis subsp. mutabilis</name>
    <dbReference type="NCBI Taxonomy" id="66855"/>
    <lineage>
        <taxon>Bacteria</taxon>
        <taxon>Bacillati</taxon>
        <taxon>Actinomycetota</taxon>
        <taxon>Actinomycetes</taxon>
        <taxon>Pseudonocardiales</taxon>
        <taxon>Pseudonocardiaceae</taxon>
        <taxon>Saccharothrix</taxon>
    </lineage>
</organism>
<evidence type="ECO:0000313" key="2">
    <source>
        <dbReference type="Proteomes" id="UP001500416"/>
    </source>
</evidence>
<name>A0ABN0T1Z5_9PSEU</name>
<dbReference type="EMBL" id="BAAABU010000001">
    <property type="protein sequence ID" value="GAA0209690.1"/>
    <property type="molecule type" value="Genomic_DNA"/>
</dbReference>
<gene>
    <name evidence="1" type="ORF">GCM10010492_04320</name>
</gene>
<proteinExistence type="predicted"/>
<comment type="caution">
    <text evidence="1">The sequence shown here is derived from an EMBL/GenBank/DDBJ whole genome shotgun (WGS) entry which is preliminary data.</text>
</comment>
<reference evidence="1 2" key="1">
    <citation type="journal article" date="2019" name="Int. J. Syst. Evol. Microbiol.">
        <title>The Global Catalogue of Microorganisms (GCM) 10K type strain sequencing project: providing services to taxonomists for standard genome sequencing and annotation.</title>
        <authorList>
            <consortium name="The Broad Institute Genomics Platform"/>
            <consortium name="The Broad Institute Genome Sequencing Center for Infectious Disease"/>
            <person name="Wu L."/>
            <person name="Ma J."/>
        </authorList>
    </citation>
    <scope>NUCLEOTIDE SEQUENCE [LARGE SCALE GENOMIC DNA]</scope>
    <source>
        <strain evidence="1 2">JCM 3380</strain>
    </source>
</reference>
<protein>
    <submittedName>
        <fullName evidence="1">Uncharacterized protein</fullName>
    </submittedName>
</protein>
<evidence type="ECO:0000313" key="1">
    <source>
        <dbReference type="EMBL" id="GAA0209690.1"/>
    </source>
</evidence>